<dbReference type="EMBL" id="AKKN01000009">
    <property type="protein sequence ID" value="EKT56176.1"/>
    <property type="molecule type" value="Genomic_DNA"/>
</dbReference>
<proteinExistence type="predicted"/>
<keyword evidence="1 2" id="KW-0732">Signal</keyword>
<dbReference type="PANTHER" id="PTHR34823:SF1">
    <property type="entry name" value="CHITIN-BINDING TYPE-4 DOMAIN-CONTAINING PROTEIN"/>
    <property type="match status" value="1"/>
</dbReference>
<feature type="domain" description="Chitin-binding type-4" evidence="3">
    <location>
        <begin position="20"/>
        <end position="184"/>
    </location>
</feature>
<sequence length="187" mass="21787">MKKLLLLSFLLCFSTLTWSHGYVEEPKSRAYFCLLGDNNNCGEIQYEPQSIEAKQGFPRSGPNDGTLASAGISRFSELNVQTENRWQKNQIYNSLLTFQWRLTALHETNKWEYFITKANWQPNQPLTREQFVLKPFCQFNKVEIPNSIVKHQCILPKENKGYHVILAVWTINNTVNAFYQVIDVNLH</sequence>
<reference evidence="4 5" key="1">
    <citation type="journal article" date="2012" name="BMC Genomics">
        <title>Comparative genomics of bacteria in the genus Providencia isolated from wild Drosophila melanogaster.</title>
        <authorList>
            <person name="Galac M.R."/>
            <person name="Lazzaro B.P."/>
        </authorList>
    </citation>
    <scope>NUCLEOTIDE SEQUENCE [LARGE SCALE GENOMIC DNA]</scope>
    <source>
        <strain evidence="4 5">DSM 19967</strain>
    </source>
</reference>
<comment type="caution">
    <text evidence="4">The sequence shown here is derived from an EMBL/GenBank/DDBJ whole genome shotgun (WGS) entry which is preliminary data.</text>
</comment>
<dbReference type="Gene3D" id="2.70.50.50">
    <property type="entry name" value="chitin-binding protein cbp21"/>
    <property type="match status" value="1"/>
</dbReference>
<dbReference type="InterPro" id="IPR051024">
    <property type="entry name" value="GlcNAc_Chitin_IntDeg"/>
</dbReference>
<dbReference type="HOGENOM" id="CLU_047929_2_0_6"/>
<evidence type="ECO:0000313" key="5">
    <source>
        <dbReference type="Proteomes" id="UP000010290"/>
    </source>
</evidence>
<dbReference type="AlphaFoldDB" id="K8W8H4"/>
<dbReference type="RefSeq" id="WP_008915720.1">
    <property type="nucleotide sequence ID" value="NZ_CM001773.1"/>
</dbReference>
<dbReference type="Proteomes" id="UP000010290">
    <property type="component" value="Chromosome"/>
</dbReference>
<evidence type="ECO:0000256" key="1">
    <source>
        <dbReference type="ARBA" id="ARBA00022729"/>
    </source>
</evidence>
<dbReference type="CDD" id="cd21177">
    <property type="entry name" value="LPMO_AA10"/>
    <property type="match status" value="1"/>
</dbReference>
<evidence type="ECO:0000313" key="4">
    <source>
        <dbReference type="EMBL" id="EKT56176.1"/>
    </source>
</evidence>
<dbReference type="SUPFAM" id="SSF81296">
    <property type="entry name" value="E set domains"/>
    <property type="match status" value="1"/>
</dbReference>
<dbReference type="InterPro" id="IPR004302">
    <property type="entry name" value="Cellulose/chitin-bd_N"/>
</dbReference>
<dbReference type="PANTHER" id="PTHR34823">
    <property type="entry name" value="GLCNAC-BINDING PROTEIN A"/>
    <property type="match status" value="1"/>
</dbReference>
<keyword evidence="5" id="KW-1185">Reference proteome</keyword>
<dbReference type="Pfam" id="PF03067">
    <property type="entry name" value="LPMO_10"/>
    <property type="match status" value="1"/>
</dbReference>
<dbReference type="InterPro" id="IPR014756">
    <property type="entry name" value="Ig_E-set"/>
</dbReference>
<accession>K8W8H4</accession>
<dbReference type="PATRIC" id="fig|1141660.3.peg.1904"/>
<feature type="chain" id="PRO_5003923157" description="Chitin-binding type-4 domain-containing protein" evidence="2">
    <location>
        <begin position="20"/>
        <end position="187"/>
    </location>
</feature>
<gene>
    <name evidence="4" type="ORF">OO7_09552</name>
</gene>
<feature type="signal peptide" evidence="2">
    <location>
        <begin position="1"/>
        <end position="19"/>
    </location>
</feature>
<evidence type="ECO:0000259" key="3">
    <source>
        <dbReference type="Pfam" id="PF03067"/>
    </source>
</evidence>
<name>K8W8H4_9GAMM</name>
<dbReference type="OrthoDB" id="3675244at2"/>
<organism evidence="4 5">
    <name type="scientific">Providencia sneebia DSM 19967</name>
    <dbReference type="NCBI Taxonomy" id="1141660"/>
    <lineage>
        <taxon>Bacteria</taxon>
        <taxon>Pseudomonadati</taxon>
        <taxon>Pseudomonadota</taxon>
        <taxon>Gammaproteobacteria</taxon>
        <taxon>Enterobacterales</taxon>
        <taxon>Morganellaceae</taxon>
        <taxon>Providencia</taxon>
    </lineage>
</organism>
<protein>
    <recommendedName>
        <fullName evidence="3">Chitin-binding type-4 domain-containing protein</fullName>
    </recommendedName>
</protein>
<evidence type="ECO:0000256" key="2">
    <source>
        <dbReference type="SAM" id="SignalP"/>
    </source>
</evidence>